<evidence type="ECO:0000313" key="3">
    <source>
        <dbReference type="Proteomes" id="UP000319732"/>
    </source>
</evidence>
<sequence>MNRELAKKLMSELLECHRAMDIAEFTAREIKDEKLSYEIRHAIVSASSHLYSDAMGRIISRFPELEPYPSEGEQEQERGSSLD</sequence>
<dbReference type="EMBL" id="VHSG01000011">
    <property type="protein sequence ID" value="TQV79454.1"/>
    <property type="molecule type" value="Genomic_DNA"/>
</dbReference>
<feature type="region of interest" description="Disordered" evidence="1">
    <location>
        <begin position="64"/>
        <end position="83"/>
    </location>
</feature>
<reference evidence="2 3" key="1">
    <citation type="submission" date="2019-06" db="EMBL/GenBank/DDBJ databases">
        <title>Whole genome sequence for Cellvibrionaceae sp. R142.</title>
        <authorList>
            <person name="Wang G."/>
        </authorList>
    </citation>
    <scope>NUCLEOTIDE SEQUENCE [LARGE SCALE GENOMIC DNA]</scope>
    <source>
        <strain evidence="2 3">R142</strain>
    </source>
</reference>
<protein>
    <submittedName>
        <fullName evidence="2">Uncharacterized protein</fullName>
    </submittedName>
</protein>
<dbReference type="RefSeq" id="WP_142904344.1">
    <property type="nucleotide sequence ID" value="NZ_ML660092.1"/>
</dbReference>
<dbReference type="AlphaFoldDB" id="A0A545TQF9"/>
<dbReference type="Proteomes" id="UP000319732">
    <property type="component" value="Unassembled WGS sequence"/>
</dbReference>
<comment type="caution">
    <text evidence="2">The sequence shown here is derived from an EMBL/GenBank/DDBJ whole genome shotgun (WGS) entry which is preliminary data.</text>
</comment>
<organism evidence="2 3">
    <name type="scientific">Exilibacterium tricleocarpae</name>
    <dbReference type="NCBI Taxonomy" id="2591008"/>
    <lineage>
        <taxon>Bacteria</taxon>
        <taxon>Pseudomonadati</taxon>
        <taxon>Pseudomonadota</taxon>
        <taxon>Gammaproteobacteria</taxon>
        <taxon>Cellvibrionales</taxon>
        <taxon>Cellvibrionaceae</taxon>
        <taxon>Exilibacterium</taxon>
    </lineage>
</organism>
<name>A0A545TQF9_9GAMM</name>
<gene>
    <name evidence="2" type="ORF">FKG94_11335</name>
</gene>
<keyword evidence="3" id="KW-1185">Reference proteome</keyword>
<accession>A0A545TQF9</accession>
<evidence type="ECO:0000256" key="1">
    <source>
        <dbReference type="SAM" id="MobiDB-lite"/>
    </source>
</evidence>
<proteinExistence type="predicted"/>
<evidence type="ECO:0000313" key="2">
    <source>
        <dbReference type="EMBL" id="TQV79454.1"/>
    </source>
</evidence>